<evidence type="ECO:0000313" key="9">
    <source>
        <dbReference type="Proteomes" id="UP000799777"/>
    </source>
</evidence>
<feature type="transmembrane region" description="Helical" evidence="6">
    <location>
        <begin position="133"/>
        <end position="152"/>
    </location>
</feature>
<dbReference type="PANTHER" id="PTHR23112">
    <property type="entry name" value="G PROTEIN-COUPLED RECEPTOR 157-RELATED"/>
    <property type="match status" value="1"/>
</dbReference>
<dbReference type="SUPFAM" id="SSF81321">
    <property type="entry name" value="Family A G protein-coupled receptor-like"/>
    <property type="match status" value="1"/>
</dbReference>
<evidence type="ECO:0000256" key="3">
    <source>
        <dbReference type="ARBA" id="ARBA00022989"/>
    </source>
</evidence>
<evidence type="ECO:0000256" key="2">
    <source>
        <dbReference type="ARBA" id="ARBA00022692"/>
    </source>
</evidence>
<comment type="caution">
    <text evidence="8">The sequence shown here is derived from an EMBL/GenBank/DDBJ whole genome shotgun (WGS) entry which is preliminary data.</text>
</comment>
<feature type="transmembrane region" description="Helical" evidence="6">
    <location>
        <begin position="409"/>
        <end position="430"/>
    </location>
</feature>
<feature type="transmembrane region" description="Helical" evidence="6">
    <location>
        <begin position="179"/>
        <end position="202"/>
    </location>
</feature>
<evidence type="ECO:0000259" key="7">
    <source>
        <dbReference type="PROSITE" id="PS50261"/>
    </source>
</evidence>
<keyword evidence="4 6" id="KW-0472">Membrane</keyword>
<feature type="compositionally biased region" description="Basic and acidic residues" evidence="5">
    <location>
        <begin position="304"/>
        <end position="325"/>
    </location>
</feature>
<feature type="region of interest" description="Disordered" evidence="5">
    <location>
        <begin position="254"/>
        <end position="328"/>
    </location>
</feature>
<evidence type="ECO:0000313" key="8">
    <source>
        <dbReference type="EMBL" id="KAF2025639.1"/>
    </source>
</evidence>
<dbReference type="InterPro" id="IPR017981">
    <property type="entry name" value="GPCR_2-like_7TM"/>
</dbReference>
<dbReference type="PANTHER" id="PTHR23112:SF0">
    <property type="entry name" value="TRANSMEMBRANE PROTEIN 116"/>
    <property type="match status" value="1"/>
</dbReference>
<evidence type="ECO:0000256" key="1">
    <source>
        <dbReference type="ARBA" id="ARBA00004141"/>
    </source>
</evidence>
<accession>A0A9P4H1K5</accession>
<dbReference type="GO" id="GO:0005886">
    <property type="term" value="C:plasma membrane"/>
    <property type="evidence" value="ECO:0007669"/>
    <property type="project" value="TreeGrafter"/>
</dbReference>
<organism evidence="8 9">
    <name type="scientific">Setomelanomma holmii</name>
    <dbReference type="NCBI Taxonomy" id="210430"/>
    <lineage>
        <taxon>Eukaryota</taxon>
        <taxon>Fungi</taxon>
        <taxon>Dikarya</taxon>
        <taxon>Ascomycota</taxon>
        <taxon>Pezizomycotina</taxon>
        <taxon>Dothideomycetes</taxon>
        <taxon>Pleosporomycetidae</taxon>
        <taxon>Pleosporales</taxon>
        <taxon>Pleosporineae</taxon>
        <taxon>Phaeosphaeriaceae</taxon>
        <taxon>Setomelanomma</taxon>
    </lineage>
</organism>
<feature type="region of interest" description="Disordered" evidence="5">
    <location>
        <begin position="465"/>
        <end position="505"/>
    </location>
</feature>
<dbReference type="InterPro" id="IPR022343">
    <property type="entry name" value="GCR1-cAMP_receptor"/>
</dbReference>
<dbReference type="GO" id="GO:0007189">
    <property type="term" value="P:adenylate cyclase-activating G protein-coupled receptor signaling pathway"/>
    <property type="evidence" value="ECO:0007669"/>
    <property type="project" value="TreeGrafter"/>
</dbReference>
<keyword evidence="2 6" id="KW-0812">Transmembrane</keyword>
<protein>
    <recommendedName>
        <fullName evidence="7">G-protein coupled receptors family 2 profile 2 domain-containing protein</fullName>
    </recommendedName>
</protein>
<sequence length="505" mass="57255">MTQMAAKARVGALLPDQIRAIEICARTMSVLSLMGSCYIITTFLSFNWFRKPINRLVFYATIGNIMANVATLISTSGIPKDPGALSPLCEFQGVLIQWFMMADSLWVFCMATNVFLVFWYGYDAQQLRRLEKWYLLFAYGIPMVPAMVYVILDHHSQTRIIGSATLWCWVTKDVDWMRIAFFYGPVWIVIAATLTIYVATGIKIFRKGALLRFFAKESKRASENRRSTVVNDATINPFAAGKNIVVTTQIQHDVHDPDHGSHRISCDGDHESLSSYSSTKNLSRTSPCRETEVLSSDAIRTSRISRDDKRSTATRSGPHEPDDGTKSGYRATAFAANQHDEPVTLPPQPASAANNHRRSRLKKAVGNEAAFMYLKVAFLMFIALFVVWVPSTCNRLYQFIHKDKPSFALNIISAIVLPLQGAWNATIYIYTTRAESRRAYASIKSKLTGRHVPYQPERDLYRKDTWTSSRSTRDDDPEIQLEERTRITGHPRSDLVYHRHSRARA</sequence>
<dbReference type="Pfam" id="PF05462">
    <property type="entry name" value="Dicty_CAR"/>
    <property type="match status" value="1"/>
</dbReference>
<feature type="transmembrane region" description="Helical" evidence="6">
    <location>
        <begin position="56"/>
        <end position="78"/>
    </location>
</feature>
<dbReference type="OrthoDB" id="18453at2759"/>
<evidence type="ECO:0000256" key="6">
    <source>
        <dbReference type="SAM" id="Phobius"/>
    </source>
</evidence>
<feature type="compositionally biased region" description="Basic and acidic residues" evidence="5">
    <location>
        <begin position="481"/>
        <end position="497"/>
    </location>
</feature>
<dbReference type="PROSITE" id="PS50261">
    <property type="entry name" value="G_PROTEIN_RECEP_F2_4"/>
    <property type="match status" value="1"/>
</dbReference>
<dbReference type="AlphaFoldDB" id="A0A9P4H1K5"/>
<reference evidence="8" key="1">
    <citation type="journal article" date="2020" name="Stud. Mycol.">
        <title>101 Dothideomycetes genomes: a test case for predicting lifestyles and emergence of pathogens.</title>
        <authorList>
            <person name="Haridas S."/>
            <person name="Albert R."/>
            <person name="Binder M."/>
            <person name="Bloem J."/>
            <person name="Labutti K."/>
            <person name="Salamov A."/>
            <person name="Andreopoulos B."/>
            <person name="Baker S."/>
            <person name="Barry K."/>
            <person name="Bills G."/>
            <person name="Bluhm B."/>
            <person name="Cannon C."/>
            <person name="Castanera R."/>
            <person name="Culley D."/>
            <person name="Daum C."/>
            <person name="Ezra D."/>
            <person name="Gonzalez J."/>
            <person name="Henrissat B."/>
            <person name="Kuo A."/>
            <person name="Liang C."/>
            <person name="Lipzen A."/>
            <person name="Lutzoni F."/>
            <person name="Magnuson J."/>
            <person name="Mondo S."/>
            <person name="Nolan M."/>
            <person name="Ohm R."/>
            <person name="Pangilinan J."/>
            <person name="Park H.-J."/>
            <person name="Ramirez L."/>
            <person name="Alfaro M."/>
            <person name="Sun H."/>
            <person name="Tritt A."/>
            <person name="Yoshinaga Y."/>
            <person name="Zwiers L.-H."/>
            <person name="Turgeon B."/>
            <person name="Goodwin S."/>
            <person name="Spatafora J."/>
            <person name="Crous P."/>
            <person name="Grigoriev I."/>
        </authorList>
    </citation>
    <scope>NUCLEOTIDE SEQUENCE</scope>
    <source>
        <strain evidence="8">CBS 110217</strain>
    </source>
</reference>
<comment type="subcellular location">
    <subcellularLocation>
        <location evidence="1">Membrane</location>
        <topology evidence="1">Multi-pass membrane protein</topology>
    </subcellularLocation>
</comment>
<feature type="transmembrane region" description="Helical" evidence="6">
    <location>
        <begin position="98"/>
        <end position="121"/>
    </location>
</feature>
<dbReference type="GO" id="GO:0007166">
    <property type="term" value="P:cell surface receptor signaling pathway"/>
    <property type="evidence" value="ECO:0007669"/>
    <property type="project" value="InterPro"/>
</dbReference>
<keyword evidence="3 6" id="KW-1133">Transmembrane helix</keyword>
<feature type="compositionally biased region" description="Basic and acidic residues" evidence="5">
    <location>
        <begin position="254"/>
        <end position="272"/>
    </location>
</feature>
<dbReference type="Gene3D" id="1.20.1070.10">
    <property type="entry name" value="Rhodopsin 7-helix transmembrane proteins"/>
    <property type="match status" value="2"/>
</dbReference>
<dbReference type="EMBL" id="ML978261">
    <property type="protein sequence ID" value="KAF2025639.1"/>
    <property type="molecule type" value="Genomic_DNA"/>
</dbReference>
<dbReference type="Proteomes" id="UP000799777">
    <property type="component" value="Unassembled WGS sequence"/>
</dbReference>
<evidence type="ECO:0000256" key="4">
    <source>
        <dbReference type="ARBA" id="ARBA00023136"/>
    </source>
</evidence>
<gene>
    <name evidence="8" type="ORF">EK21DRAFT_103825</name>
</gene>
<dbReference type="GO" id="GO:0004930">
    <property type="term" value="F:G protein-coupled receptor activity"/>
    <property type="evidence" value="ECO:0007669"/>
    <property type="project" value="TreeGrafter"/>
</dbReference>
<feature type="compositionally biased region" description="Low complexity" evidence="5">
    <location>
        <begin position="273"/>
        <end position="286"/>
    </location>
</feature>
<name>A0A9P4H1K5_9PLEO</name>
<dbReference type="PRINTS" id="PR02001">
    <property type="entry name" value="GCR1CAMPR"/>
</dbReference>
<feature type="transmembrane region" description="Helical" evidence="6">
    <location>
        <begin position="30"/>
        <end position="49"/>
    </location>
</feature>
<feature type="domain" description="G-protein coupled receptors family 2 profile 2" evidence="7">
    <location>
        <begin position="18"/>
        <end position="207"/>
    </location>
</feature>
<keyword evidence="9" id="KW-1185">Reference proteome</keyword>
<feature type="transmembrane region" description="Helical" evidence="6">
    <location>
        <begin position="370"/>
        <end position="389"/>
    </location>
</feature>
<proteinExistence type="predicted"/>
<evidence type="ECO:0000256" key="5">
    <source>
        <dbReference type="SAM" id="MobiDB-lite"/>
    </source>
</evidence>